<name>A0A6C8GC12_SALIN</name>
<evidence type="ECO:0000313" key="2">
    <source>
        <dbReference type="Proteomes" id="UP000004564"/>
    </source>
</evidence>
<reference evidence="1 2" key="1">
    <citation type="submission" date="2011-09" db="EMBL/GenBank/DDBJ databases">
        <authorList>
            <person name="McClelland M."/>
            <person name="Clifton S."/>
            <person name="Porwollik S."/>
            <person name="Cheng P."/>
            <person name="Wollam A."/>
            <person name="Wang C."/>
            <person name="Pepin K."/>
            <person name="Bhonagiri V."/>
            <person name="Fulton R."/>
            <person name="Fulton L.F."/>
            <person name="Delehaunty K."/>
            <person name="Fronick C."/>
            <person name="O'Laughlin M."/>
            <person name="Godfrey J."/>
            <person name="Waligorski J."/>
            <person name="Appelbaum E."/>
            <person name="Farmer C."/>
            <person name="Strong C."/>
            <person name="Tomlinson C."/>
            <person name="Hou S."/>
            <person name="Minx P."/>
            <person name="Warren W."/>
            <person name="Wilson R.K."/>
        </authorList>
    </citation>
    <scope>NUCLEOTIDE SEQUENCE [LARGE SCALE GENOMIC DNA]</scope>
    <source>
        <strain evidence="2">SARB 27</strain>
    </source>
</reference>
<dbReference type="AlphaFoldDB" id="A0A6C8GC12"/>
<proteinExistence type="predicted"/>
<organism evidence="1 2">
    <name type="scientific">Salmonella enterica subsp. enterica serovar Infantis str. SARB27</name>
    <dbReference type="NCBI Taxonomy" id="596155"/>
    <lineage>
        <taxon>Bacteria</taxon>
        <taxon>Pseudomonadati</taxon>
        <taxon>Pseudomonadota</taxon>
        <taxon>Gammaproteobacteria</taxon>
        <taxon>Enterobacterales</taxon>
        <taxon>Enterobacteriaceae</taxon>
        <taxon>Salmonella</taxon>
    </lineage>
</organism>
<evidence type="ECO:0000313" key="1">
    <source>
        <dbReference type="EMBL" id="EHB43570.1"/>
    </source>
</evidence>
<accession>A0A6C8GC12</accession>
<gene>
    <name evidence="1" type="ORF">SEENIN0B_03487</name>
</gene>
<sequence>MVHTESTFYNPVLDFQFEVIFQQRKICDTFDYILNIHNVKPVISL</sequence>
<protein>
    <submittedName>
        <fullName evidence="1">Uncharacterized protein</fullName>
    </submittedName>
</protein>
<dbReference type="EMBL" id="AFYI01000002">
    <property type="protein sequence ID" value="EHB43570.1"/>
    <property type="molecule type" value="Genomic_DNA"/>
</dbReference>
<comment type="caution">
    <text evidence="1">The sequence shown here is derived from an EMBL/GenBank/DDBJ whole genome shotgun (WGS) entry which is preliminary data.</text>
</comment>
<dbReference type="Proteomes" id="UP000004564">
    <property type="component" value="Chromosome"/>
</dbReference>